<accession>A0A5S5BKS6</accession>
<comment type="caution">
    <text evidence="3">The sequence shown here is derived from an EMBL/GenBank/DDBJ whole genome shotgun (WGS) entry which is preliminary data.</text>
</comment>
<evidence type="ECO:0000313" key="3">
    <source>
        <dbReference type="EMBL" id="TYP67679.1"/>
    </source>
</evidence>
<dbReference type="GO" id="GO:0016787">
    <property type="term" value="F:hydrolase activity"/>
    <property type="evidence" value="ECO:0007669"/>
    <property type="project" value="UniProtKB-KW"/>
</dbReference>
<dbReference type="Gene3D" id="3.40.50.1110">
    <property type="entry name" value="SGNH hydrolase"/>
    <property type="match status" value="1"/>
</dbReference>
<dbReference type="InterPro" id="IPR052940">
    <property type="entry name" value="Carb_Esterase_6"/>
</dbReference>
<keyword evidence="4" id="KW-1185">Reference proteome</keyword>
<dbReference type="InterPro" id="IPR005181">
    <property type="entry name" value="SASA"/>
</dbReference>
<dbReference type="RefSeq" id="WP_148933665.1">
    <property type="nucleotide sequence ID" value="NZ_VNHS01000023.1"/>
</dbReference>
<dbReference type="PANTHER" id="PTHR31988">
    <property type="entry name" value="ESTERASE, PUTATIVE (DUF303)-RELATED"/>
    <property type="match status" value="1"/>
</dbReference>
<organism evidence="3 4">
    <name type="scientific">Paenibacillus methanolicus</name>
    <dbReference type="NCBI Taxonomy" id="582686"/>
    <lineage>
        <taxon>Bacteria</taxon>
        <taxon>Bacillati</taxon>
        <taxon>Bacillota</taxon>
        <taxon>Bacilli</taxon>
        <taxon>Bacillales</taxon>
        <taxon>Paenibacillaceae</taxon>
        <taxon>Paenibacillus</taxon>
    </lineage>
</organism>
<evidence type="ECO:0000259" key="2">
    <source>
        <dbReference type="Pfam" id="PF03629"/>
    </source>
</evidence>
<dbReference type="SUPFAM" id="SSF52266">
    <property type="entry name" value="SGNH hydrolase"/>
    <property type="match status" value="1"/>
</dbReference>
<dbReference type="Pfam" id="PF03629">
    <property type="entry name" value="SASA"/>
    <property type="match status" value="1"/>
</dbReference>
<dbReference type="OrthoDB" id="9795554at2"/>
<feature type="domain" description="Sialate O-acetylesterase" evidence="2">
    <location>
        <begin position="18"/>
        <end position="256"/>
    </location>
</feature>
<proteinExistence type="predicted"/>
<evidence type="ECO:0000313" key="4">
    <source>
        <dbReference type="Proteomes" id="UP000323257"/>
    </source>
</evidence>
<gene>
    <name evidence="3" type="ORF">BCM02_1234</name>
</gene>
<dbReference type="InterPro" id="IPR036514">
    <property type="entry name" value="SGNH_hydro_sf"/>
</dbReference>
<dbReference type="PANTHER" id="PTHR31988:SF19">
    <property type="entry name" value="9-O-ACETYL-N-ACETYLNEURAMINIC ACID DEACETYLASE-RELATED"/>
    <property type="match status" value="1"/>
</dbReference>
<dbReference type="Proteomes" id="UP000323257">
    <property type="component" value="Unassembled WGS sequence"/>
</dbReference>
<dbReference type="AlphaFoldDB" id="A0A5S5BKS6"/>
<sequence>MKQPLGVSRRELVTEPIDMFLSAGQSNEVGKGDLNGKETGIPEVTVFGGDYKWRQLEEPAYSGEGHIDAISDNGTWAGHSSLLRFGKSVYAATGKPISIVTAAKGSTSTTQWYPYNSERFDRGSLFGSADFRVNQALKGGRVLRGILWMQGESDSLDSSKFISRNTTIINKFKKLYGSDIPVFYSQLATHVNATNNAQFQVIREMQRKMETGSGDASAIPGHYMIVTHDLGIDDGDIHMNKEAELIMGDRRALAVLERYYKLPVNGTGPRLVGISKPTATTIKVKTTRSINDHNTYENFFKVYDNGAAATISSISRDPGDNTAVRITLAAAPAGTVTVEFGPPARARNVRLFNCVQDADGLPLPAFGPLGLF</sequence>
<dbReference type="EMBL" id="VNHS01000023">
    <property type="protein sequence ID" value="TYP67679.1"/>
    <property type="molecule type" value="Genomic_DNA"/>
</dbReference>
<name>A0A5S5BKS6_9BACL</name>
<evidence type="ECO:0000256" key="1">
    <source>
        <dbReference type="ARBA" id="ARBA00022801"/>
    </source>
</evidence>
<keyword evidence="1" id="KW-0378">Hydrolase</keyword>
<protein>
    <recommendedName>
        <fullName evidence="2">Sialate O-acetylesterase domain-containing protein</fullName>
    </recommendedName>
</protein>
<reference evidence="3 4" key="1">
    <citation type="submission" date="2019-07" db="EMBL/GenBank/DDBJ databases">
        <title>Genomic Encyclopedia of Type Strains, Phase III (KMG-III): the genomes of soil and plant-associated and newly described type strains.</title>
        <authorList>
            <person name="Whitman W."/>
        </authorList>
    </citation>
    <scope>NUCLEOTIDE SEQUENCE [LARGE SCALE GENOMIC DNA]</scope>
    <source>
        <strain evidence="3 4">BL24</strain>
    </source>
</reference>